<keyword evidence="3" id="KW-1185">Reference proteome</keyword>
<feature type="compositionally biased region" description="Basic and acidic residues" evidence="1">
    <location>
        <begin position="65"/>
        <end position="76"/>
    </location>
</feature>
<feature type="region of interest" description="Disordered" evidence="1">
    <location>
        <begin position="32"/>
        <end position="76"/>
    </location>
</feature>
<comment type="caution">
    <text evidence="2">The sequence shown here is derived from an EMBL/GenBank/DDBJ whole genome shotgun (WGS) entry which is preliminary data.</text>
</comment>
<dbReference type="EMBL" id="JAHRIQ010031107">
    <property type="protein sequence ID" value="MEQ2231198.1"/>
    <property type="molecule type" value="Genomic_DNA"/>
</dbReference>
<sequence>MTRCTAAQRCWYCAILECKGRWCVNWCKLSSMDQGQATVPEHEDQSKAQRKRSEPEPGPEPEAEPEPRLISKRRSEIPSVENEEWGRFLKLKERSLQVSPENIFPEVLRISQDGSG</sequence>
<evidence type="ECO:0000256" key="1">
    <source>
        <dbReference type="SAM" id="MobiDB-lite"/>
    </source>
</evidence>
<organism evidence="2 3">
    <name type="scientific">Ilyodon furcidens</name>
    <name type="common">goldbreast splitfin</name>
    <dbReference type="NCBI Taxonomy" id="33524"/>
    <lineage>
        <taxon>Eukaryota</taxon>
        <taxon>Metazoa</taxon>
        <taxon>Chordata</taxon>
        <taxon>Craniata</taxon>
        <taxon>Vertebrata</taxon>
        <taxon>Euteleostomi</taxon>
        <taxon>Actinopterygii</taxon>
        <taxon>Neopterygii</taxon>
        <taxon>Teleostei</taxon>
        <taxon>Neoteleostei</taxon>
        <taxon>Acanthomorphata</taxon>
        <taxon>Ovalentaria</taxon>
        <taxon>Atherinomorphae</taxon>
        <taxon>Cyprinodontiformes</taxon>
        <taxon>Goodeidae</taxon>
        <taxon>Ilyodon</taxon>
    </lineage>
</organism>
<feature type="compositionally biased region" description="Basic and acidic residues" evidence="1">
    <location>
        <begin position="40"/>
        <end position="55"/>
    </location>
</feature>
<accession>A0ABV0TE65</accession>
<proteinExistence type="predicted"/>
<protein>
    <submittedName>
        <fullName evidence="2">Uncharacterized protein</fullName>
    </submittedName>
</protein>
<name>A0ABV0TE65_9TELE</name>
<gene>
    <name evidence="2" type="ORF">ILYODFUR_037095</name>
</gene>
<evidence type="ECO:0000313" key="3">
    <source>
        <dbReference type="Proteomes" id="UP001482620"/>
    </source>
</evidence>
<dbReference type="Proteomes" id="UP001482620">
    <property type="component" value="Unassembled WGS sequence"/>
</dbReference>
<evidence type="ECO:0000313" key="2">
    <source>
        <dbReference type="EMBL" id="MEQ2231198.1"/>
    </source>
</evidence>
<reference evidence="2 3" key="1">
    <citation type="submission" date="2021-06" db="EMBL/GenBank/DDBJ databases">
        <authorList>
            <person name="Palmer J.M."/>
        </authorList>
    </citation>
    <scope>NUCLEOTIDE SEQUENCE [LARGE SCALE GENOMIC DNA]</scope>
    <source>
        <strain evidence="3">if_2019</strain>
        <tissue evidence="2">Muscle</tissue>
    </source>
</reference>